<keyword evidence="2" id="KW-0813">Transport</keyword>
<dbReference type="RefSeq" id="WP_074268090.1">
    <property type="nucleotide sequence ID" value="NZ_FSRM01000002.1"/>
</dbReference>
<dbReference type="PANTHER" id="PTHR43414">
    <property type="entry name" value="MULTIDRUG RESISTANCE PROTEIN MDTG"/>
    <property type="match status" value="1"/>
</dbReference>
<organism evidence="9 10">
    <name type="scientific">Paraburkholderia phenazinium</name>
    <dbReference type="NCBI Taxonomy" id="60549"/>
    <lineage>
        <taxon>Bacteria</taxon>
        <taxon>Pseudomonadati</taxon>
        <taxon>Pseudomonadota</taxon>
        <taxon>Betaproteobacteria</taxon>
        <taxon>Burkholderiales</taxon>
        <taxon>Burkholderiaceae</taxon>
        <taxon>Paraburkholderia</taxon>
    </lineage>
</organism>
<keyword evidence="6 7" id="KW-0472">Membrane</keyword>
<feature type="transmembrane region" description="Helical" evidence="7">
    <location>
        <begin position="274"/>
        <end position="294"/>
    </location>
</feature>
<evidence type="ECO:0000256" key="4">
    <source>
        <dbReference type="ARBA" id="ARBA00022692"/>
    </source>
</evidence>
<accession>A0A1N6K6V7</accession>
<feature type="transmembrane region" description="Helical" evidence="7">
    <location>
        <begin position="306"/>
        <end position="326"/>
    </location>
</feature>
<sequence length="418" mass="43651">MNQPAQSLLHPVQQPASRGYAERNENHWKRNLAVCVFGSFTTLVSLSMLLPFLPLYVRQLGVESTSAVIQWSGIAFGATFLGTAVTAPLWGRLADRYGRKLMLVRAAIGMAIVMSLIGVVHSVHQLVALRLIAGLVGGYSSASTVMVGSQAPKARAGWALGILSTGALAGNLVGPLVGGLLPEWIGIRGTFFAGGAMIAVAALLTIFLVKEDFNAADHLGNRAASKTATPGRRTNHVVVAALLVTAMMVLLANMSIEPIITVYIGGLGVQADHLARIAGLVMACSALGSMLTAARLGALADRIGGWNVIVGCLVLTGLVMIPQAFVTEWWQLAGLRMLMGMTLAGLLPSIAKLARHSVDESKTGQMLGYLQSAQFSGQVIGPVIGGQIGVALGLHSVFFVTGSLLVACAGLALWARKS</sequence>
<evidence type="ECO:0000256" key="1">
    <source>
        <dbReference type="ARBA" id="ARBA00004651"/>
    </source>
</evidence>
<feature type="transmembrane region" description="Helical" evidence="7">
    <location>
        <begin position="159"/>
        <end position="181"/>
    </location>
</feature>
<keyword evidence="4 7" id="KW-0812">Transmembrane</keyword>
<dbReference type="EMBL" id="FSRM01000002">
    <property type="protein sequence ID" value="SIO52295.1"/>
    <property type="molecule type" value="Genomic_DNA"/>
</dbReference>
<dbReference type="SUPFAM" id="SSF103473">
    <property type="entry name" value="MFS general substrate transporter"/>
    <property type="match status" value="1"/>
</dbReference>
<keyword evidence="3" id="KW-1003">Cell membrane</keyword>
<feature type="transmembrane region" description="Helical" evidence="7">
    <location>
        <begin position="127"/>
        <end position="147"/>
    </location>
</feature>
<evidence type="ECO:0000313" key="10">
    <source>
        <dbReference type="Proteomes" id="UP000184693"/>
    </source>
</evidence>
<gene>
    <name evidence="9" type="ORF">SAMN05444168_6227</name>
</gene>
<evidence type="ECO:0000256" key="6">
    <source>
        <dbReference type="ARBA" id="ARBA00023136"/>
    </source>
</evidence>
<dbReference type="OrthoDB" id="65739at2"/>
<dbReference type="Gene3D" id="1.20.1250.20">
    <property type="entry name" value="MFS general substrate transporter like domains"/>
    <property type="match status" value="2"/>
</dbReference>
<feature type="transmembrane region" description="Helical" evidence="7">
    <location>
        <begin position="187"/>
        <end position="209"/>
    </location>
</feature>
<comment type="subcellular location">
    <subcellularLocation>
        <location evidence="1">Cell membrane</location>
        <topology evidence="1">Multi-pass membrane protein</topology>
    </subcellularLocation>
</comment>
<feature type="transmembrane region" description="Helical" evidence="7">
    <location>
        <begin position="102"/>
        <end position="121"/>
    </location>
</feature>
<evidence type="ECO:0000259" key="8">
    <source>
        <dbReference type="PROSITE" id="PS50850"/>
    </source>
</evidence>
<evidence type="ECO:0000256" key="2">
    <source>
        <dbReference type="ARBA" id="ARBA00022448"/>
    </source>
</evidence>
<dbReference type="InterPro" id="IPR011701">
    <property type="entry name" value="MFS"/>
</dbReference>
<dbReference type="PROSITE" id="PS50850">
    <property type="entry name" value="MFS"/>
    <property type="match status" value="1"/>
</dbReference>
<feature type="transmembrane region" description="Helical" evidence="7">
    <location>
        <begin position="390"/>
        <end position="415"/>
    </location>
</feature>
<feature type="domain" description="Major facilitator superfamily (MFS) profile" evidence="8">
    <location>
        <begin position="31"/>
        <end position="418"/>
    </location>
</feature>
<dbReference type="PRINTS" id="PR01035">
    <property type="entry name" value="TCRTETA"/>
</dbReference>
<dbReference type="Pfam" id="PF07690">
    <property type="entry name" value="MFS_1"/>
    <property type="match status" value="1"/>
</dbReference>
<evidence type="ECO:0000256" key="3">
    <source>
        <dbReference type="ARBA" id="ARBA00022475"/>
    </source>
</evidence>
<dbReference type="GO" id="GO:0005886">
    <property type="term" value="C:plasma membrane"/>
    <property type="evidence" value="ECO:0007669"/>
    <property type="project" value="UniProtKB-SubCell"/>
</dbReference>
<dbReference type="GO" id="GO:0022857">
    <property type="term" value="F:transmembrane transporter activity"/>
    <property type="evidence" value="ECO:0007669"/>
    <property type="project" value="InterPro"/>
</dbReference>
<name>A0A1N6K6V7_9BURK</name>
<proteinExistence type="predicted"/>
<feature type="transmembrane region" description="Helical" evidence="7">
    <location>
        <begin position="236"/>
        <end position="254"/>
    </location>
</feature>
<reference evidence="9 10" key="1">
    <citation type="submission" date="2016-11" db="EMBL/GenBank/DDBJ databases">
        <authorList>
            <person name="Jaros S."/>
            <person name="Januszkiewicz K."/>
            <person name="Wedrychowicz H."/>
        </authorList>
    </citation>
    <scope>NUCLEOTIDE SEQUENCE [LARGE SCALE GENOMIC DNA]</scope>
    <source>
        <strain evidence="9 10">GAS86</strain>
    </source>
</reference>
<protein>
    <submittedName>
        <fullName evidence="9">MFS transporter, DHA1 family, multidrug resistance protein</fullName>
    </submittedName>
</protein>
<dbReference type="Proteomes" id="UP000184693">
    <property type="component" value="Unassembled WGS sequence"/>
</dbReference>
<dbReference type="InterPro" id="IPR001958">
    <property type="entry name" value="Tet-R_TetA/multi-R_MdtG-like"/>
</dbReference>
<dbReference type="AlphaFoldDB" id="A0A1N6K6V7"/>
<evidence type="ECO:0000256" key="5">
    <source>
        <dbReference type="ARBA" id="ARBA00022989"/>
    </source>
</evidence>
<dbReference type="PANTHER" id="PTHR43414:SF6">
    <property type="entry name" value="MULTIDRUG RESISTANCE PROTEIN MDTG"/>
    <property type="match status" value="1"/>
</dbReference>
<feature type="transmembrane region" description="Helical" evidence="7">
    <location>
        <begin position="32"/>
        <end position="56"/>
    </location>
</feature>
<dbReference type="InterPro" id="IPR036259">
    <property type="entry name" value="MFS_trans_sf"/>
</dbReference>
<feature type="transmembrane region" description="Helical" evidence="7">
    <location>
        <begin position="68"/>
        <end position="90"/>
    </location>
</feature>
<dbReference type="InterPro" id="IPR020846">
    <property type="entry name" value="MFS_dom"/>
</dbReference>
<evidence type="ECO:0000313" key="9">
    <source>
        <dbReference type="EMBL" id="SIO52295.1"/>
    </source>
</evidence>
<evidence type="ECO:0000256" key="7">
    <source>
        <dbReference type="SAM" id="Phobius"/>
    </source>
</evidence>
<keyword evidence="5 7" id="KW-1133">Transmembrane helix</keyword>